<sequence length="135" mass="15959">MRGIHLADVSCPMCRHHTESVNHLLLHCHMADLFWTSIAQWCNIPSFKARSIEHLYLISKASSNKNEGQRKLKAIFTIGLWFLWKARNDMVFNNIQWSVSRLTEEVKIWSVIWINNRHKKGSHIWNSWKTYISPS</sequence>
<organism evidence="1 2">
    <name type="scientific">Tagetes erecta</name>
    <name type="common">African marigold</name>
    <dbReference type="NCBI Taxonomy" id="13708"/>
    <lineage>
        <taxon>Eukaryota</taxon>
        <taxon>Viridiplantae</taxon>
        <taxon>Streptophyta</taxon>
        <taxon>Embryophyta</taxon>
        <taxon>Tracheophyta</taxon>
        <taxon>Spermatophyta</taxon>
        <taxon>Magnoliopsida</taxon>
        <taxon>eudicotyledons</taxon>
        <taxon>Gunneridae</taxon>
        <taxon>Pentapetalae</taxon>
        <taxon>asterids</taxon>
        <taxon>campanulids</taxon>
        <taxon>Asterales</taxon>
        <taxon>Asteraceae</taxon>
        <taxon>Asteroideae</taxon>
        <taxon>Heliantheae alliance</taxon>
        <taxon>Tageteae</taxon>
        <taxon>Tagetes</taxon>
    </lineage>
</organism>
<name>A0AAD8NYF8_TARER</name>
<dbReference type="EMBL" id="JAUHHV010000005">
    <property type="protein sequence ID" value="KAK1425612.1"/>
    <property type="molecule type" value="Genomic_DNA"/>
</dbReference>
<protein>
    <recommendedName>
        <fullName evidence="3">Reverse transcriptase zinc-binding domain-containing protein</fullName>
    </recommendedName>
</protein>
<evidence type="ECO:0008006" key="3">
    <source>
        <dbReference type="Google" id="ProtNLM"/>
    </source>
</evidence>
<comment type="caution">
    <text evidence="1">The sequence shown here is derived from an EMBL/GenBank/DDBJ whole genome shotgun (WGS) entry which is preliminary data.</text>
</comment>
<proteinExistence type="predicted"/>
<dbReference type="AlphaFoldDB" id="A0AAD8NYF8"/>
<accession>A0AAD8NYF8</accession>
<dbReference type="Proteomes" id="UP001229421">
    <property type="component" value="Unassembled WGS sequence"/>
</dbReference>
<reference evidence="1" key="1">
    <citation type="journal article" date="2023" name="bioRxiv">
        <title>Improved chromosome-level genome assembly for marigold (Tagetes erecta).</title>
        <authorList>
            <person name="Jiang F."/>
            <person name="Yuan L."/>
            <person name="Wang S."/>
            <person name="Wang H."/>
            <person name="Xu D."/>
            <person name="Wang A."/>
            <person name="Fan W."/>
        </authorList>
    </citation>
    <scope>NUCLEOTIDE SEQUENCE</scope>
    <source>
        <strain evidence="1">WSJ</strain>
        <tissue evidence="1">Leaf</tissue>
    </source>
</reference>
<evidence type="ECO:0000313" key="1">
    <source>
        <dbReference type="EMBL" id="KAK1425612.1"/>
    </source>
</evidence>
<gene>
    <name evidence="1" type="ORF">QVD17_20966</name>
</gene>
<keyword evidence="2" id="KW-1185">Reference proteome</keyword>
<evidence type="ECO:0000313" key="2">
    <source>
        <dbReference type="Proteomes" id="UP001229421"/>
    </source>
</evidence>